<organism evidence="7 8">
    <name type="scientific">Aliidongia dinghuensis</name>
    <dbReference type="NCBI Taxonomy" id="1867774"/>
    <lineage>
        <taxon>Bacteria</taxon>
        <taxon>Pseudomonadati</taxon>
        <taxon>Pseudomonadota</taxon>
        <taxon>Alphaproteobacteria</taxon>
        <taxon>Rhodospirillales</taxon>
        <taxon>Dongiaceae</taxon>
        <taxon>Aliidongia</taxon>
    </lineage>
</organism>
<dbReference type="Pfam" id="PF09339">
    <property type="entry name" value="HTH_IclR"/>
    <property type="match status" value="1"/>
</dbReference>
<dbReference type="SUPFAM" id="SSF46785">
    <property type="entry name" value="Winged helix' DNA-binding domain"/>
    <property type="match status" value="1"/>
</dbReference>
<proteinExistence type="predicted"/>
<evidence type="ECO:0000256" key="1">
    <source>
        <dbReference type="ARBA" id="ARBA00023015"/>
    </source>
</evidence>
<dbReference type="InterPro" id="IPR050707">
    <property type="entry name" value="HTH_MetabolicPath_Reg"/>
</dbReference>
<reference evidence="7" key="1">
    <citation type="journal article" date="2014" name="Int. J. Syst. Evol. Microbiol.">
        <title>Complete genome sequence of Corynebacterium casei LMG S-19264T (=DSM 44701T), isolated from a smear-ripened cheese.</title>
        <authorList>
            <consortium name="US DOE Joint Genome Institute (JGI-PGF)"/>
            <person name="Walter F."/>
            <person name="Albersmeier A."/>
            <person name="Kalinowski J."/>
            <person name="Ruckert C."/>
        </authorList>
    </citation>
    <scope>NUCLEOTIDE SEQUENCE</scope>
    <source>
        <strain evidence="7">CGMCC 1.15725</strain>
    </source>
</reference>
<dbReference type="InterPro" id="IPR014757">
    <property type="entry name" value="Tscrpt_reg_IclR_C"/>
</dbReference>
<evidence type="ECO:0000313" key="7">
    <source>
        <dbReference type="EMBL" id="GGF23843.1"/>
    </source>
</evidence>
<dbReference type="InterPro" id="IPR029016">
    <property type="entry name" value="GAF-like_dom_sf"/>
</dbReference>
<dbReference type="GO" id="GO:0003677">
    <property type="term" value="F:DNA binding"/>
    <property type="evidence" value="ECO:0007669"/>
    <property type="project" value="UniProtKB-KW"/>
</dbReference>
<evidence type="ECO:0000256" key="4">
    <source>
        <dbReference type="SAM" id="MobiDB-lite"/>
    </source>
</evidence>
<dbReference type="PROSITE" id="PS51078">
    <property type="entry name" value="ICLR_ED"/>
    <property type="match status" value="1"/>
</dbReference>
<dbReference type="SUPFAM" id="SSF55781">
    <property type="entry name" value="GAF domain-like"/>
    <property type="match status" value="1"/>
</dbReference>
<dbReference type="SMART" id="SM00346">
    <property type="entry name" value="HTH_ICLR"/>
    <property type="match status" value="1"/>
</dbReference>
<gene>
    <name evidence="7" type="ORF">GCM10011611_32410</name>
</gene>
<keyword evidence="8" id="KW-1185">Reference proteome</keyword>
<dbReference type="GO" id="GO:0003700">
    <property type="term" value="F:DNA-binding transcription factor activity"/>
    <property type="evidence" value="ECO:0007669"/>
    <property type="project" value="TreeGrafter"/>
</dbReference>
<feature type="region of interest" description="Disordered" evidence="4">
    <location>
        <begin position="1"/>
        <end position="36"/>
    </location>
</feature>
<keyword evidence="3" id="KW-0804">Transcription</keyword>
<dbReference type="InterPro" id="IPR036390">
    <property type="entry name" value="WH_DNA-bd_sf"/>
</dbReference>
<feature type="domain" description="HTH iclR-type" evidence="5">
    <location>
        <begin position="39"/>
        <end position="101"/>
    </location>
</feature>
<dbReference type="Proteomes" id="UP000646365">
    <property type="component" value="Unassembled WGS sequence"/>
</dbReference>
<evidence type="ECO:0000313" key="8">
    <source>
        <dbReference type="Proteomes" id="UP000646365"/>
    </source>
</evidence>
<evidence type="ECO:0000256" key="3">
    <source>
        <dbReference type="ARBA" id="ARBA00023163"/>
    </source>
</evidence>
<dbReference type="InterPro" id="IPR005471">
    <property type="entry name" value="Tscrpt_reg_IclR_N"/>
</dbReference>
<dbReference type="GO" id="GO:0045892">
    <property type="term" value="P:negative regulation of DNA-templated transcription"/>
    <property type="evidence" value="ECO:0007669"/>
    <property type="project" value="TreeGrafter"/>
</dbReference>
<feature type="domain" description="IclR-ED" evidence="6">
    <location>
        <begin position="102"/>
        <end position="285"/>
    </location>
</feature>
<dbReference type="Gene3D" id="1.10.10.10">
    <property type="entry name" value="Winged helix-like DNA-binding domain superfamily/Winged helix DNA-binding domain"/>
    <property type="match status" value="1"/>
</dbReference>
<dbReference type="InterPro" id="IPR036388">
    <property type="entry name" value="WH-like_DNA-bd_sf"/>
</dbReference>
<dbReference type="FunFam" id="1.10.10.10:FF:000056">
    <property type="entry name" value="IclR family transcriptional regulator"/>
    <property type="match status" value="1"/>
</dbReference>
<feature type="compositionally biased region" description="Low complexity" evidence="4">
    <location>
        <begin position="27"/>
        <end position="36"/>
    </location>
</feature>
<dbReference type="EMBL" id="BMJQ01000008">
    <property type="protein sequence ID" value="GGF23843.1"/>
    <property type="molecule type" value="Genomic_DNA"/>
</dbReference>
<dbReference type="Gene3D" id="3.30.450.40">
    <property type="match status" value="1"/>
</dbReference>
<dbReference type="Pfam" id="PF01614">
    <property type="entry name" value="IclR_C"/>
    <property type="match status" value="1"/>
</dbReference>
<dbReference type="PROSITE" id="PS51077">
    <property type="entry name" value="HTH_ICLR"/>
    <property type="match status" value="1"/>
</dbReference>
<sequence>MPDAKYVPQPIVKPSTAAGPQRKRGRPPQAGAAGASGAVQSLGRALDLMESVAIAEQGAGLTELAKATGLAPSTAHRLLKTLQQRRYVSHDAERGLWFVGVQAFTVGAAFLRTRNVVAAARPVMRQLMEDSGESVSLAVLDGADAVYLAQIECRAMMRALARPGGRAPLHCSGVGKALLASLDAAERPPLYARIDFTGYTEHTLTDAEALEAALRPIAAQGFAIDDEEFALGLRCVAASILDEYGEPVAAISCSGPTARVTTERLAPLGRLVATAAAEIGAALGAGRQPVG</sequence>
<reference evidence="7" key="2">
    <citation type="submission" date="2020-09" db="EMBL/GenBank/DDBJ databases">
        <authorList>
            <person name="Sun Q."/>
            <person name="Zhou Y."/>
        </authorList>
    </citation>
    <scope>NUCLEOTIDE SEQUENCE</scope>
    <source>
        <strain evidence="7">CGMCC 1.15725</strain>
    </source>
</reference>
<evidence type="ECO:0000256" key="2">
    <source>
        <dbReference type="ARBA" id="ARBA00023125"/>
    </source>
</evidence>
<evidence type="ECO:0000259" key="5">
    <source>
        <dbReference type="PROSITE" id="PS51077"/>
    </source>
</evidence>
<dbReference type="RefSeq" id="WP_189047590.1">
    <property type="nucleotide sequence ID" value="NZ_BMJQ01000008.1"/>
</dbReference>
<comment type="caution">
    <text evidence="7">The sequence shown here is derived from an EMBL/GenBank/DDBJ whole genome shotgun (WGS) entry which is preliminary data.</text>
</comment>
<protein>
    <submittedName>
        <fullName evidence="7">IclR family transcriptional regulator</fullName>
    </submittedName>
</protein>
<keyword evidence="2" id="KW-0238">DNA-binding</keyword>
<accession>A0A8J3E5S0</accession>
<evidence type="ECO:0000259" key="6">
    <source>
        <dbReference type="PROSITE" id="PS51078"/>
    </source>
</evidence>
<dbReference type="AlphaFoldDB" id="A0A8J3E5S0"/>
<dbReference type="PANTHER" id="PTHR30136">
    <property type="entry name" value="HELIX-TURN-HELIX TRANSCRIPTIONAL REGULATOR, ICLR FAMILY"/>
    <property type="match status" value="1"/>
</dbReference>
<name>A0A8J3E5S0_9PROT</name>
<keyword evidence="1" id="KW-0805">Transcription regulation</keyword>
<dbReference type="PANTHER" id="PTHR30136:SF24">
    <property type="entry name" value="HTH-TYPE TRANSCRIPTIONAL REPRESSOR ALLR"/>
    <property type="match status" value="1"/>
</dbReference>